<feature type="transmembrane region" description="Helical" evidence="1">
    <location>
        <begin position="46"/>
        <end position="73"/>
    </location>
</feature>
<dbReference type="STRING" id="1798535.A2V68_02100"/>
<evidence type="ECO:0000313" key="2">
    <source>
        <dbReference type="EMBL" id="OGB74104.1"/>
    </source>
</evidence>
<protein>
    <submittedName>
        <fullName evidence="2">Uncharacterized protein</fullName>
    </submittedName>
</protein>
<dbReference type="EMBL" id="META01000004">
    <property type="protein sequence ID" value="OGB74104.1"/>
    <property type="molecule type" value="Genomic_DNA"/>
</dbReference>
<evidence type="ECO:0000256" key="1">
    <source>
        <dbReference type="SAM" id="Phobius"/>
    </source>
</evidence>
<accession>A0A1F4NRK5</accession>
<name>A0A1F4NRK5_UNCK3</name>
<keyword evidence="1" id="KW-1133">Transmembrane helix</keyword>
<reference evidence="2 3" key="1">
    <citation type="journal article" date="2016" name="Nat. Commun.">
        <title>Thousands of microbial genomes shed light on interconnected biogeochemical processes in an aquifer system.</title>
        <authorList>
            <person name="Anantharaman K."/>
            <person name="Brown C.T."/>
            <person name="Hug L.A."/>
            <person name="Sharon I."/>
            <person name="Castelle C.J."/>
            <person name="Probst A.J."/>
            <person name="Thomas B.C."/>
            <person name="Singh A."/>
            <person name="Wilkins M.J."/>
            <person name="Karaoz U."/>
            <person name="Brodie E.L."/>
            <person name="Williams K.H."/>
            <person name="Hubbard S.S."/>
            <person name="Banfield J.F."/>
        </authorList>
    </citation>
    <scope>NUCLEOTIDE SEQUENCE [LARGE SCALE GENOMIC DNA]</scope>
</reference>
<sequence length="82" mass="8985">MQCWMVVVYILQVTVFLAVAWCVHHYTTFHGGRQRVGLLRGATTVAALAVFSWCPSTVGKVIAAVGFIIVLLIPSEEPAARR</sequence>
<comment type="caution">
    <text evidence="2">The sequence shown here is derived from an EMBL/GenBank/DDBJ whole genome shotgun (WGS) entry which is preliminary data.</text>
</comment>
<organism evidence="2 3">
    <name type="scientific">candidate division Kazan bacterium RBG_13_50_9</name>
    <dbReference type="NCBI Taxonomy" id="1798535"/>
    <lineage>
        <taxon>Bacteria</taxon>
        <taxon>Bacteria division Kazan-3B-28</taxon>
    </lineage>
</organism>
<gene>
    <name evidence="2" type="ORF">A2V68_02100</name>
</gene>
<dbReference type="Proteomes" id="UP000176651">
    <property type="component" value="Unassembled WGS sequence"/>
</dbReference>
<keyword evidence="1" id="KW-0812">Transmembrane</keyword>
<dbReference type="AlphaFoldDB" id="A0A1F4NRK5"/>
<evidence type="ECO:0000313" key="3">
    <source>
        <dbReference type="Proteomes" id="UP000176651"/>
    </source>
</evidence>
<keyword evidence="1" id="KW-0472">Membrane</keyword>
<proteinExistence type="predicted"/>